<dbReference type="SUPFAM" id="SSF82861">
    <property type="entry name" value="Mechanosensitive channel protein MscS (YggB), transmembrane region"/>
    <property type="match status" value="1"/>
</dbReference>
<dbReference type="Proteomes" id="UP000664779">
    <property type="component" value="Unassembled WGS sequence"/>
</dbReference>
<dbReference type="InterPro" id="IPR057485">
    <property type="entry name" value="YbiO-like_TM1"/>
</dbReference>
<evidence type="ECO:0000313" key="14">
    <source>
        <dbReference type="Proteomes" id="UP000664779"/>
    </source>
</evidence>
<evidence type="ECO:0000259" key="10">
    <source>
        <dbReference type="Pfam" id="PF21082"/>
    </source>
</evidence>
<feature type="transmembrane region" description="Helical" evidence="8">
    <location>
        <begin position="533"/>
        <end position="555"/>
    </location>
</feature>
<feature type="region of interest" description="Disordered" evidence="7">
    <location>
        <begin position="1"/>
        <end position="85"/>
    </location>
</feature>
<dbReference type="Pfam" id="PF00924">
    <property type="entry name" value="MS_channel_2nd"/>
    <property type="match status" value="1"/>
</dbReference>
<evidence type="ECO:0000256" key="3">
    <source>
        <dbReference type="ARBA" id="ARBA00022475"/>
    </source>
</evidence>
<dbReference type="Pfam" id="PF21082">
    <property type="entry name" value="MS_channel_3rd"/>
    <property type="match status" value="1"/>
</dbReference>
<feature type="transmembrane region" description="Helical" evidence="8">
    <location>
        <begin position="508"/>
        <end position="527"/>
    </location>
</feature>
<dbReference type="Gene3D" id="3.30.70.100">
    <property type="match status" value="1"/>
</dbReference>
<keyword evidence="3" id="KW-1003">Cell membrane</keyword>
<dbReference type="InterPro" id="IPR011014">
    <property type="entry name" value="MscS_channel_TM-2"/>
</dbReference>
<evidence type="ECO:0000256" key="7">
    <source>
        <dbReference type="SAM" id="MobiDB-lite"/>
    </source>
</evidence>
<feature type="transmembrane region" description="Helical" evidence="8">
    <location>
        <begin position="289"/>
        <end position="311"/>
    </location>
</feature>
<feature type="transmembrane region" description="Helical" evidence="8">
    <location>
        <begin position="465"/>
        <end position="488"/>
    </location>
</feature>
<comment type="caution">
    <text evidence="13">The sequence shown here is derived from an EMBL/GenBank/DDBJ whole genome shotgun (WGS) entry which is preliminary data.</text>
</comment>
<dbReference type="AlphaFoldDB" id="A0A939EQX2"/>
<keyword evidence="14" id="KW-1185">Reference proteome</keyword>
<feature type="transmembrane region" description="Helical" evidence="8">
    <location>
        <begin position="219"/>
        <end position="244"/>
    </location>
</feature>
<evidence type="ECO:0000256" key="4">
    <source>
        <dbReference type="ARBA" id="ARBA00022692"/>
    </source>
</evidence>
<dbReference type="Gene3D" id="1.10.287.1260">
    <property type="match status" value="1"/>
</dbReference>
<keyword evidence="6 8" id="KW-0472">Membrane</keyword>
<gene>
    <name evidence="13" type="ORF">J0X15_16720</name>
</gene>
<evidence type="ECO:0000256" key="2">
    <source>
        <dbReference type="ARBA" id="ARBA00008017"/>
    </source>
</evidence>
<dbReference type="InterPro" id="IPR011066">
    <property type="entry name" value="MscS_channel_C_sf"/>
</dbReference>
<feature type="transmembrane region" description="Helical" evidence="8">
    <location>
        <begin position="430"/>
        <end position="453"/>
    </location>
</feature>
<comment type="subcellular location">
    <subcellularLocation>
        <location evidence="1">Cell membrane</location>
        <topology evidence="1">Multi-pass membrane protein</topology>
    </subcellularLocation>
</comment>
<feature type="compositionally biased region" description="Low complexity" evidence="7">
    <location>
        <begin position="67"/>
        <end position="82"/>
    </location>
</feature>
<dbReference type="Pfam" id="PF21088">
    <property type="entry name" value="MS_channel_1st"/>
    <property type="match status" value="1"/>
</dbReference>
<dbReference type="GO" id="GO:0005886">
    <property type="term" value="C:plasma membrane"/>
    <property type="evidence" value="ECO:0007669"/>
    <property type="project" value="UniProtKB-SubCell"/>
</dbReference>
<evidence type="ECO:0000259" key="9">
    <source>
        <dbReference type="Pfam" id="PF00924"/>
    </source>
</evidence>
<dbReference type="InterPro" id="IPR023408">
    <property type="entry name" value="MscS_beta-dom_sf"/>
</dbReference>
<dbReference type="InterPro" id="IPR045276">
    <property type="entry name" value="YbiO_bact"/>
</dbReference>
<feature type="domain" description="Mechanosensitive ion channel MscS" evidence="9">
    <location>
        <begin position="553"/>
        <end position="616"/>
    </location>
</feature>
<feature type="transmembrane region" description="Helical" evidence="8">
    <location>
        <begin position="344"/>
        <end position="361"/>
    </location>
</feature>
<feature type="transmembrane region" description="Helical" evidence="8">
    <location>
        <begin position="138"/>
        <end position="161"/>
    </location>
</feature>
<dbReference type="EMBL" id="JAFLNF010000008">
    <property type="protein sequence ID" value="MBO0346873.1"/>
    <property type="molecule type" value="Genomic_DNA"/>
</dbReference>
<dbReference type="RefSeq" id="WP_206943190.1">
    <property type="nucleotide sequence ID" value="NZ_JAFLNF010000008.1"/>
</dbReference>
<evidence type="ECO:0000256" key="1">
    <source>
        <dbReference type="ARBA" id="ARBA00004651"/>
    </source>
</evidence>
<dbReference type="SUPFAM" id="SSF82689">
    <property type="entry name" value="Mechanosensitive channel protein MscS (YggB), C-terminal domain"/>
    <property type="match status" value="1"/>
</dbReference>
<sequence length="765" mass="82913">MSSSSGNEDTANSEEQGAMEAGAQDAAQTLIKLLEDPQGRQALIEALRKSDGETAPQGAEQTDTPPAESQSAGAAGTASAAENVDDSDPPLAVVLGSYTRLMLDEGWTVVGRVQHFMRGFLLIAQGDVTLRWSRFSDALWQVVQIIAAASLSFWVLQRLVAVLYRKIAPKGVGRGIIWRLKYLVPLTLLDALTLALATLVGVTVAFYREFELNTELTNFQTFALNAFFLTHLFVIGLRLIFAPARSGLRLLPVQDSTATYWSRRLVAVTLWLGYGVMLAVPIANVGVSFVVGNTVKFVVVFGVVIYLLGLIRSNRGPVRRGMKAYAQNMSSEIASRALDGVARIWDLLAMLYVLTVFGIWLSRPLDAFTIAIQSTGLTLVTVAAGFLLSAVATRAIVGGVRLPEELRVKLPALQGRINAFVPRILKIFRFLVALVTILLLLDIWGVVSFISWVSSAGGQLFLGRYFSAFLVVIVAFCIWLAVMAWIDLRLREHSGYVVTARVRTLFQLFRNAFTVIILVMGTLLSLSEIGVDIGPLIAGAGVVGLAISFGAQTLVKDIITGAFIQIENAINEGDVVTVGGTTGVVERLTVRSVRLRDLDGVTHIVPFSAVDTVSNFMRDFAFHVAVIGVSYDTDIKQAKAAMTEAFNRLKASELGVSILEDLEMHGVTEFADSSVNIRARIKTLPGDQWSTGRAYNEFVKEVFDEQGIEIPFPQVTYHSGMPPAVVESSSKMAKAHDDVDMGESDAAPTGAQSKPDTDMPDGSED</sequence>
<dbReference type="InterPro" id="IPR006685">
    <property type="entry name" value="MscS_channel_2nd"/>
</dbReference>
<dbReference type="Gene3D" id="2.30.30.60">
    <property type="match status" value="1"/>
</dbReference>
<evidence type="ECO:0000256" key="8">
    <source>
        <dbReference type="SAM" id="Phobius"/>
    </source>
</evidence>
<dbReference type="SUPFAM" id="SSF50182">
    <property type="entry name" value="Sm-like ribonucleoproteins"/>
    <property type="match status" value="1"/>
</dbReference>
<feature type="region of interest" description="Disordered" evidence="7">
    <location>
        <begin position="721"/>
        <end position="765"/>
    </location>
</feature>
<dbReference type="InterPro" id="IPR049278">
    <property type="entry name" value="MS_channel_C"/>
</dbReference>
<feature type="compositionally biased region" description="Polar residues" evidence="7">
    <location>
        <begin position="1"/>
        <end position="15"/>
    </location>
</feature>
<name>A0A939EQX2_9HYPH</name>
<evidence type="ECO:0000259" key="12">
    <source>
        <dbReference type="Pfam" id="PF25392"/>
    </source>
</evidence>
<feature type="transmembrane region" description="Helical" evidence="8">
    <location>
        <begin position="265"/>
        <end position="283"/>
    </location>
</feature>
<evidence type="ECO:0000259" key="11">
    <source>
        <dbReference type="Pfam" id="PF21088"/>
    </source>
</evidence>
<organism evidence="13 14">
    <name type="scientific">Roseibium limicola</name>
    <dbReference type="NCBI Taxonomy" id="2816037"/>
    <lineage>
        <taxon>Bacteria</taxon>
        <taxon>Pseudomonadati</taxon>
        <taxon>Pseudomonadota</taxon>
        <taxon>Alphaproteobacteria</taxon>
        <taxon>Hyphomicrobiales</taxon>
        <taxon>Stappiaceae</taxon>
        <taxon>Roseibium</taxon>
    </lineage>
</organism>
<dbReference type="PANTHER" id="PTHR30460">
    <property type="entry name" value="MODERATE CONDUCTANCE MECHANOSENSITIVE CHANNEL YBIO"/>
    <property type="match status" value="1"/>
</dbReference>
<dbReference type="InterPro" id="IPR049142">
    <property type="entry name" value="MS_channel_1st"/>
</dbReference>
<feature type="transmembrane region" description="Helical" evidence="8">
    <location>
        <begin position="367"/>
        <end position="392"/>
    </location>
</feature>
<feature type="domain" description="Moderate conductance mechanosensitive channel YbiO-like transmembrane helix 1" evidence="12">
    <location>
        <begin position="375"/>
        <end position="452"/>
    </location>
</feature>
<evidence type="ECO:0000256" key="5">
    <source>
        <dbReference type="ARBA" id="ARBA00022989"/>
    </source>
</evidence>
<protein>
    <submittedName>
        <fullName evidence="13">Mechanosensitive ion channel</fullName>
    </submittedName>
</protein>
<dbReference type="GO" id="GO:0008381">
    <property type="term" value="F:mechanosensitive monoatomic ion channel activity"/>
    <property type="evidence" value="ECO:0007669"/>
    <property type="project" value="InterPro"/>
</dbReference>
<keyword evidence="4 8" id="KW-0812">Transmembrane</keyword>
<evidence type="ECO:0000256" key="6">
    <source>
        <dbReference type="ARBA" id="ARBA00023136"/>
    </source>
</evidence>
<dbReference type="InterPro" id="IPR010920">
    <property type="entry name" value="LSM_dom_sf"/>
</dbReference>
<comment type="similarity">
    <text evidence="2">Belongs to the MscS (TC 1.A.23) family.</text>
</comment>
<evidence type="ECO:0000313" key="13">
    <source>
        <dbReference type="EMBL" id="MBO0346873.1"/>
    </source>
</evidence>
<dbReference type="PANTHER" id="PTHR30460:SF0">
    <property type="entry name" value="MODERATE CONDUCTANCE MECHANOSENSITIVE CHANNEL YBIO"/>
    <property type="match status" value="1"/>
</dbReference>
<reference evidence="13" key="1">
    <citation type="submission" date="2021-03" db="EMBL/GenBank/DDBJ databases">
        <title>Roseibium sp. CAU 1637 isolated from Incheon.</title>
        <authorList>
            <person name="Kim W."/>
        </authorList>
    </citation>
    <scope>NUCLEOTIDE SEQUENCE</scope>
    <source>
        <strain evidence="13">CAU 1637</strain>
    </source>
</reference>
<feature type="domain" description="Mechanosensitive ion channel transmembrane helices 2/3" evidence="11">
    <location>
        <begin position="512"/>
        <end position="552"/>
    </location>
</feature>
<feature type="transmembrane region" description="Helical" evidence="8">
    <location>
        <begin position="182"/>
        <end position="207"/>
    </location>
</feature>
<proteinExistence type="inferred from homology"/>
<feature type="domain" description="Mechanosensitive ion channel MscS C-terminal" evidence="10">
    <location>
        <begin position="624"/>
        <end position="710"/>
    </location>
</feature>
<keyword evidence="5 8" id="KW-1133">Transmembrane helix</keyword>
<dbReference type="Pfam" id="PF25392">
    <property type="entry name" value="MS_channel_TM1"/>
    <property type="match status" value="1"/>
</dbReference>
<accession>A0A939EQX2</accession>